<organism evidence="2 3">
    <name type="scientific">Brassica napus</name>
    <name type="common">Rape</name>
    <dbReference type="NCBI Taxonomy" id="3708"/>
    <lineage>
        <taxon>Eukaryota</taxon>
        <taxon>Viridiplantae</taxon>
        <taxon>Streptophyta</taxon>
        <taxon>Embryophyta</taxon>
        <taxon>Tracheophyta</taxon>
        <taxon>Spermatophyta</taxon>
        <taxon>Magnoliopsida</taxon>
        <taxon>eudicotyledons</taxon>
        <taxon>Gunneridae</taxon>
        <taxon>Pentapetalae</taxon>
        <taxon>rosids</taxon>
        <taxon>malvids</taxon>
        <taxon>Brassicales</taxon>
        <taxon>Brassicaceae</taxon>
        <taxon>Brassiceae</taxon>
        <taxon>Brassica</taxon>
    </lineage>
</organism>
<proteinExistence type="predicted"/>
<feature type="domain" description="Reverse transcriptase zinc-binding" evidence="1">
    <location>
        <begin position="64"/>
        <end position="156"/>
    </location>
</feature>
<evidence type="ECO:0000259" key="1">
    <source>
        <dbReference type="Pfam" id="PF13966"/>
    </source>
</evidence>
<evidence type="ECO:0000313" key="2">
    <source>
        <dbReference type="EMBL" id="KAH0894006.1"/>
    </source>
</evidence>
<evidence type="ECO:0000313" key="3">
    <source>
        <dbReference type="Proteomes" id="UP000824890"/>
    </source>
</evidence>
<protein>
    <recommendedName>
        <fullName evidence="1">Reverse transcriptase zinc-binding domain-containing protein</fullName>
    </recommendedName>
</protein>
<name>A0ABQ8APL3_BRANA</name>
<dbReference type="Proteomes" id="UP000824890">
    <property type="component" value="Unassembled WGS sequence"/>
</dbReference>
<keyword evidence="3" id="KW-1185">Reference proteome</keyword>
<dbReference type="EMBL" id="JAGKQM010000013">
    <property type="protein sequence ID" value="KAH0894006.1"/>
    <property type="molecule type" value="Genomic_DNA"/>
</dbReference>
<reference evidence="2 3" key="1">
    <citation type="submission" date="2021-05" db="EMBL/GenBank/DDBJ databases">
        <title>Genome Assembly of Synthetic Allotetraploid Brassica napus Reveals Homoeologous Exchanges between Subgenomes.</title>
        <authorList>
            <person name="Davis J.T."/>
        </authorList>
    </citation>
    <scope>NUCLEOTIDE SEQUENCE [LARGE SCALE GENOMIC DNA]</scope>
    <source>
        <strain evidence="3">cv. Da-Ae</strain>
        <tissue evidence="2">Seedling</tissue>
    </source>
</reference>
<sequence length="180" mass="20496">MDPNPETSTNLKVADLFKEHSKEWDNNLIETLFPLLMESIMSINPSVWGGEDARIWLKKTFGPYSAKPCYFAALEHKQSNDQVPHSITHDWVQDVWKVPMAPKLKLFIWKAKRGTPPNGENLAIRQIVSSPKCIHCDESESLLHLFFTCLFAKQVWELLPVSEGIQGLPPTSFHAGWKAI</sequence>
<accession>A0ABQ8APL3</accession>
<comment type="caution">
    <text evidence="2">The sequence shown here is derived from an EMBL/GenBank/DDBJ whole genome shotgun (WGS) entry which is preliminary data.</text>
</comment>
<dbReference type="Pfam" id="PF13966">
    <property type="entry name" value="zf-RVT"/>
    <property type="match status" value="1"/>
</dbReference>
<gene>
    <name evidence="2" type="ORF">HID58_056435</name>
</gene>
<dbReference type="InterPro" id="IPR026960">
    <property type="entry name" value="RVT-Znf"/>
</dbReference>